<feature type="transmembrane region" description="Helical" evidence="6">
    <location>
        <begin position="634"/>
        <end position="653"/>
    </location>
</feature>
<feature type="transmembrane region" description="Helical" evidence="6">
    <location>
        <begin position="604"/>
        <end position="627"/>
    </location>
</feature>
<evidence type="ECO:0000256" key="3">
    <source>
        <dbReference type="ARBA" id="ARBA00022989"/>
    </source>
</evidence>
<dbReference type="GO" id="GO:0140359">
    <property type="term" value="F:ABC-type transporter activity"/>
    <property type="evidence" value="ECO:0007669"/>
    <property type="project" value="InterPro"/>
</dbReference>
<feature type="transmembrane region" description="Helical" evidence="6">
    <location>
        <begin position="576"/>
        <end position="598"/>
    </location>
</feature>
<feature type="transmembrane region" description="Helical" evidence="6">
    <location>
        <begin position="20"/>
        <end position="44"/>
    </location>
</feature>
<feature type="region of interest" description="Disordered" evidence="5">
    <location>
        <begin position="367"/>
        <end position="388"/>
    </location>
</feature>
<dbReference type="NCBIfam" id="TIGR03062">
    <property type="entry name" value="pip_yhgE_Cterm"/>
    <property type="match status" value="1"/>
</dbReference>
<dbReference type="EMBL" id="DWVP01000022">
    <property type="protein sequence ID" value="HJC85691.1"/>
    <property type="molecule type" value="Genomic_DNA"/>
</dbReference>
<dbReference type="AlphaFoldDB" id="A0A9D2TPF7"/>
<keyword evidence="4 6" id="KW-0472">Membrane</keyword>
<feature type="transmembrane region" description="Helical" evidence="6">
    <location>
        <begin position="527"/>
        <end position="546"/>
    </location>
</feature>
<name>A0A9D2TPF7_9CORY</name>
<dbReference type="Proteomes" id="UP000823858">
    <property type="component" value="Unassembled WGS sequence"/>
</dbReference>
<evidence type="ECO:0000313" key="9">
    <source>
        <dbReference type="Proteomes" id="UP000823858"/>
    </source>
</evidence>
<dbReference type="Gene3D" id="1.20.120.20">
    <property type="entry name" value="Apolipoprotein"/>
    <property type="match status" value="1"/>
</dbReference>
<evidence type="ECO:0000256" key="5">
    <source>
        <dbReference type="SAM" id="MobiDB-lite"/>
    </source>
</evidence>
<feature type="compositionally biased region" description="Polar residues" evidence="5">
    <location>
        <begin position="375"/>
        <end position="388"/>
    </location>
</feature>
<dbReference type="InterPro" id="IPR017501">
    <property type="entry name" value="Phage_infect_YhgE_C"/>
</dbReference>
<organism evidence="8 9">
    <name type="scientific">Candidatus Corynebacterium faecigallinarum</name>
    <dbReference type="NCBI Taxonomy" id="2838528"/>
    <lineage>
        <taxon>Bacteria</taxon>
        <taxon>Bacillati</taxon>
        <taxon>Actinomycetota</taxon>
        <taxon>Actinomycetes</taxon>
        <taxon>Mycobacteriales</taxon>
        <taxon>Corynebacteriaceae</taxon>
        <taxon>Corynebacterium</taxon>
    </lineage>
</organism>
<evidence type="ECO:0000256" key="6">
    <source>
        <dbReference type="SAM" id="Phobius"/>
    </source>
</evidence>
<evidence type="ECO:0000256" key="2">
    <source>
        <dbReference type="ARBA" id="ARBA00022692"/>
    </source>
</evidence>
<reference evidence="8" key="2">
    <citation type="submission" date="2021-04" db="EMBL/GenBank/DDBJ databases">
        <authorList>
            <person name="Gilroy R."/>
        </authorList>
    </citation>
    <scope>NUCLEOTIDE SEQUENCE</scope>
    <source>
        <strain evidence="8">ChiHjej13B12-4958</strain>
    </source>
</reference>
<feature type="domain" description="ABC-2 type transporter transmembrane" evidence="7">
    <location>
        <begin position="497"/>
        <end position="708"/>
    </location>
</feature>
<accession>A0A9D2TPF7</accession>
<evidence type="ECO:0000259" key="7">
    <source>
        <dbReference type="Pfam" id="PF12698"/>
    </source>
</evidence>
<evidence type="ECO:0000313" key="8">
    <source>
        <dbReference type="EMBL" id="HJC85691.1"/>
    </source>
</evidence>
<dbReference type="PANTHER" id="PTHR43077:SF5">
    <property type="entry name" value="PHAGE INFECTION PROTEIN"/>
    <property type="match status" value="1"/>
</dbReference>
<dbReference type="InterPro" id="IPR013525">
    <property type="entry name" value="ABC2_TM"/>
</dbReference>
<evidence type="ECO:0000256" key="1">
    <source>
        <dbReference type="ARBA" id="ARBA00004141"/>
    </source>
</evidence>
<gene>
    <name evidence="8" type="ORF">H9751_09130</name>
</gene>
<evidence type="ECO:0000256" key="4">
    <source>
        <dbReference type="ARBA" id="ARBA00023136"/>
    </source>
</evidence>
<dbReference type="Pfam" id="PF12698">
    <property type="entry name" value="ABC2_membrane_3"/>
    <property type="match status" value="2"/>
</dbReference>
<keyword evidence="3 6" id="KW-1133">Transmembrane helix</keyword>
<feature type="domain" description="ABC-2 type transporter transmembrane" evidence="7">
    <location>
        <begin position="24"/>
        <end position="167"/>
    </location>
</feature>
<feature type="transmembrane region" description="Helical" evidence="6">
    <location>
        <begin position="688"/>
        <end position="709"/>
    </location>
</feature>
<comment type="subcellular location">
    <subcellularLocation>
        <location evidence="1">Membrane</location>
        <topology evidence="1">Multi-pass membrane protein</topology>
    </subcellularLocation>
</comment>
<dbReference type="Gene3D" id="3.40.1710.10">
    <property type="entry name" value="abc type-2 transporter like domain"/>
    <property type="match status" value="1"/>
</dbReference>
<sequence>MKKSLSIVRDDLRSIRRSVITSIMVFFIMVIPMVFAVFNVLASWQPFENTEELEIAVANADTGHESDIAPMQLNLGDQVLSQLARNDQIDWVITTEDEAIEGTKSGDYYAAIVLPEDFSTSILTFYATGTEPTTLQLYTNEKKNALSTLITEQGADGVITQINEAFTEIVANVGLGAVSSLSDYLEHEDTQAAMQRLESRVENIGARLESGATTVRSLTNLLESTTPLVDGAGNIARAAGAQFDDPEEAGEGAAASDDLLSTLDTATSSLESALGATSESFGAVSGQLDSLFASANSASGTTAATFDTLADRVQQQVNYFEGLRNTLDTNIGNNLPDAAKPGYERVLSSLDATIDRTSDLQEDLAGTASDIRAGNASTQETKSNIEGSLSRASAAIDEAVSSYRQDLKPQLSELGDTMDRLGTSVAAVKADLQDITSGLSDGDGSLSSTLARAATATDSIADKLDEHAETFAEVAEALGSAGDDGDFAKLAELVGNDPDSLAQHLAAPVNVEREAVYPVATFGSGMAPLYAVLALWVGALLTSVLVRPYVAGSTPIAEAEDATVSRSEAYFGRLGLYQLIGFVQSTLTGLGLIVFVEIQPVHPFLLMLSSWIISMVFITIVYTLVLSFGSVGKAIAVIILVVQVAGAGGAYPLPLLPGWFQALHPILPATYAVDAMRSAIAGIYKGDFWISLGCLLIFLIPALILGLLLRRFLDGYNRKTLQAIDSTKVML</sequence>
<keyword evidence="2 6" id="KW-0812">Transmembrane</keyword>
<dbReference type="PANTHER" id="PTHR43077">
    <property type="entry name" value="TRANSPORT PERMEASE YVFS-RELATED"/>
    <property type="match status" value="1"/>
</dbReference>
<reference evidence="8" key="1">
    <citation type="journal article" date="2021" name="PeerJ">
        <title>Extensive microbial diversity within the chicken gut microbiome revealed by metagenomics and culture.</title>
        <authorList>
            <person name="Gilroy R."/>
            <person name="Ravi A."/>
            <person name="Getino M."/>
            <person name="Pursley I."/>
            <person name="Horton D.L."/>
            <person name="Alikhan N.F."/>
            <person name="Baker D."/>
            <person name="Gharbi K."/>
            <person name="Hall N."/>
            <person name="Watson M."/>
            <person name="Adriaenssens E.M."/>
            <person name="Foster-Nyarko E."/>
            <person name="Jarju S."/>
            <person name="Secka A."/>
            <person name="Antonio M."/>
            <person name="Oren A."/>
            <person name="Chaudhuri R.R."/>
            <person name="La Ragione R."/>
            <person name="Hildebrand F."/>
            <person name="Pallen M.J."/>
        </authorList>
    </citation>
    <scope>NUCLEOTIDE SEQUENCE</scope>
    <source>
        <strain evidence="8">ChiHjej13B12-4958</strain>
    </source>
</reference>
<comment type="caution">
    <text evidence="8">The sequence shown here is derived from an EMBL/GenBank/DDBJ whole genome shotgun (WGS) entry which is preliminary data.</text>
</comment>
<dbReference type="NCBIfam" id="TIGR03061">
    <property type="entry name" value="pip_yhgE_Nterm"/>
    <property type="match status" value="1"/>
</dbReference>
<dbReference type="InterPro" id="IPR017500">
    <property type="entry name" value="Phage_infect_YhgE_N"/>
</dbReference>
<dbReference type="GO" id="GO:0016020">
    <property type="term" value="C:membrane"/>
    <property type="evidence" value="ECO:0007669"/>
    <property type="project" value="UniProtKB-SubCell"/>
</dbReference>
<dbReference type="InterPro" id="IPR051328">
    <property type="entry name" value="T7SS_ABC-Transporter"/>
</dbReference>
<protein>
    <submittedName>
        <fullName evidence="8">YhgE/Pip domain-containing protein</fullName>
    </submittedName>
</protein>
<proteinExistence type="predicted"/>